<dbReference type="Gene3D" id="3.20.20.300">
    <property type="entry name" value="Glycoside hydrolase, family 3, N-terminal domain"/>
    <property type="match status" value="1"/>
</dbReference>
<dbReference type="Pfam" id="PF18559">
    <property type="entry name" value="Exop_C"/>
    <property type="match status" value="1"/>
</dbReference>
<keyword evidence="1 6" id="KW-0378">Hydrolase</keyword>
<comment type="caution">
    <text evidence="6">The sequence shown here is derived from an EMBL/GenBank/DDBJ whole genome shotgun (WGS) entry which is preliminary data.</text>
</comment>
<dbReference type="InterPro" id="IPR051915">
    <property type="entry name" value="Cellulose_Degrad_GH3"/>
</dbReference>
<dbReference type="InterPro" id="IPR041443">
    <property type="entry name" value="Exop_C"/>
</dbReference>
<evidence type="ECO:0000256" key="1">
    <source>
        <dbReference type="ARBA" id="ARBA00022801"/>
    </source>
</evidence>
<accession>A0A0B2BT00</accession>
<feature type="signal peptide" evidence="2">
    <location>
        <begin position="1"/>
        <end position="21"/>
    </location>
</feature>
<dbReference type="Pfam" id="PF01915">
    <property type="entry name" value="Glyco_hydro_3_C"/>
    <property type="match status" value="1"/>
</dbReference>
<dbReference type="OrthoDB" id="9781691at2"/>
<dbReference type="InterPro" id="IPR036962">
    <property type="entry name" value="Glyco_hydro_3_N_sf"/>
</dbReference>
<dbReference type="GO" id="GO:0009251">
    <property type="term" value="P:glucan catabolic process"/>
    <property type="evidence" value="ECO:0007669"/>
    <property type="project" value="TreeGrafter"/>
</dbReference>
<protein>
    <submittedName>
        <fullName evidence="6">1,4-beta-D-glucan glucohydrolase</fullName>
    </submittedName>
</protein>
<dbReference type="InterPro" id="IPR001764">
    <property type="entry name" value="Glyco_hydro_3_N"/>
</dbReference>
<evidence type="ECO:0000259" key="3">
    <source>
        <dbReference type="Pfam" id="PF00933"/>
    </source>
</evidence>
<evidence type="ECO:0000313" key="6">
    <source>
        <dbReference type="EMBL" id="KHL24673.1"/>
    </source>
</evidence>
<keyword evidence="2" id="KW-0732">Signal</keyword>
<feature type="chain" id="PRO_5002071394" evidence="2">
    <location>
        <begin position="22"/>
        <end position="823"/>
    </location>
</feature>
<name>A0A0B2BT00_9SPHN</name>
<reference evidence="6 7" key="1">
    <citation type="submission" date="2014-11" db="EMBL/GenBank/DDBJ databases">
        <title>Draft genome sequence of Kirrobacter mercurialis.</title>
        <authorList>
            <person name="Coil D.A."/>
            <person name="Eisen J.A."/>
        </authorList>
    </citation>
    <scope>NUCLEOTIDE SEQUENCE [LARGE SCALE GENOMIC DNA]</scope>
    <source>
        <strain evidence="6 7">Coronado</strain>
    </source>
</reference>
<dbReference type="InterPro" id="IPR002772">
    <property type="entry name" value="Glyco_hydro_3_C"/>
</dbReference>
<evidence type="ECO:0000259" key="4">
    <source>
        <dbReference type="Pfam" id="PF01915"/>
    </source>
</evidence>
<organism evidence="6 7">
    <name type="scientific">Croceibacterium mercuriale</name>
    <dbReference type="NCBI Taxonomy" id="1572751"/>
    <lineage>
        <taxon>Bacteria</taxon>
        <taxon>Pseudomonadati</taxon>
        <taxon>Pseudomonadota</taxon>
        <taxon>Alphaproteobacteria</taxon>
        <taxon>Sphingomonadales</taxon>
        <taxon>Erythrobacteraceae</taxon>
        <taxon>Croceibacterium</taxon>
    </lineage>
</organism>
<dbReference type="Gene3D" id="3.40.50.1700">
    <property type="entry name" value="Glycoside hydrolase family 3 C-terminal domain"/>
    <property type="match status" value="1"/>
</dbReference>
<evidence type="ECO:0000256" key="2">
    <source>
        <dbReference type="SAM" id="SignalP"/>
    </source>
</evidence>
<dbReference type="InterPro" id="IPR017853">
    <property type="entry name" value="GH"/>
</dbReference>
<dbReference type="InterPro" id="IPR036881">
    <property type="entry name" value="Glyco_hydro_3_C_sf"/>
</dbReference>
<dbReference type="RefSeq" id="WP_039097126.1">
    <property type="nucleotide sequence ID" value="NZ_JTDN01000002.1"/>
</dbReference>
<feature type="domain" description="Glycoside hydrolase family 3 N-terminal" evidence="3">
    <location>
        <begin position="66"/>
        <end position="388"/>
    </location>
</feature>
<dbReference type="Pfam" id="PF00933">
    <property type="entry name" value="Glyco_hydro_3"/>
    <property type="match status" value="1"/>
</dbReference>
<gene>
    <name evidence="6" type="ORF">PK98_12025</name>
</gene>
<dbReference type="PANTHER" id="PTHR30620:SF77">
    <property type="entry name" value="LYSOSOMAL BETA GLUCOSIDASE-LIKE"/>
    <property type="match status" value="1"/>
</dbReference>
<dbReference type="GO" id="GO:0008422">
    <property type="term" value="F:beta-glucosidase activity"/>
    <property type="evidence" value="ECO:0007669"/>
    <property type="project" value="TreeGrafter"/>
</dbReference>
<evidence type="ECO:0000313" key="7">
    <source>
        <dbReference type="Proteomes" id="UP000030988"/>
    </source>
</evidence>
<dbReference type="SUPFAM" id="SSF51445">
    <property type="entry name" value="(Trans)glycosidases"/>
    <property type="match status" value="1"/>
</dbReference>
<keyword evidence="7" id="KW-1185">Reference proteome</keyword>
<feature type="domain" description="ExoP galactose-binding-like" evidence="5">
    <location>
        <begin position="680"/>
        <end position="810"/>
    </location>
</feature>
<dbReference type="SUPFAM" id="SSF52279">
    <property type="entry name" value="Beta-D-glucan exohydrolase, C-terminal domain"/>
    <property type="match status" value="1"/>
</dbReference>
<dbReference type="PANTHER" id="PTHR30620">
    <property type="entry name" value="PERIPLASMIC BETA-GLUCOSIDASE-RELATED"/>
    <property type="match status" value="1"/>
</dbReference>
<dbReference type="STRING" id="1572751.PK98_12025"/>
<dbReference type="PRINTS" id="PR00133">
    <property type="entry name" value="GLHYDRLASE3"/>
</dbReference>
<dbReference type="EMBL" id="JTDN01000002">
    <property type="protein sequence ID" value="KHL24673.1"/>
    <property type="molecule type" value="Genomic_DNA"/>
</dbReference>
<sequence>MRAGTIGLAAMLLAGSAAASAQDSTGSAPAASARANPANWPVLAMQRQRDPAIEARIDALLADMNMEDKVGQLLQVDIASISPADLETYKLGSILNGGNSAPNGDEFAPAAEWLKLFDAFYDASVTRSDGRPVVPVIWGTDAVHGANNIVGATLFPHNIGLGAARDPDLIRRIGVATAAETAATGIDWSFAPTVAVVQDDRWGRTYESYSEEPEVVAAYAGAMVEGIQGRIGADFMGPGHVISSVKHFLADGGTGGRDQGDARITEDVLRDVHAAGYTTALPAGALTVMPSFSSWNGTKMTGNRSILTDLLKDRWGFDGFTVGDWNAHGQVPGCTNEDCAAAINAGLDMFMYSGPGWKDLYANTLRAAQDGTIPAARLDDAVRRILRVKLLAGTFDAGRPSARPLAGRFELLGAPDHRALAREAVRRSLVLLKNEGGVLPVKPGANVLVAGPGADDIGMQAGGWSLTWQGTDVTNANFPNAQSIWAGLQEAVQAGGGIATLSADGSFAQKPDVAIVVFGETPYAEFSGDRPTLEFSPEDKSALEMLRQLKAAGIPTVSVFLSGRPMWVNPELNASDAFVAAWLPGTEGGGIADVLVAGADGQARHDFAGTLSFSWPKRLDQYVLNRRDADSYDPLFPFGHGLTYAAGATVPQLDESRPAQTAGDQNALFVRGRFAPGADAVTEGAVTLGRVDRLAQEDSLSLIWTGTGTMALAQAQPIDITRESNGQLSLLLDYRVTTPPAATVMLTMTGGDTASVPITGALREGTGEWLQLAVPLRCFADNGVDMAAVTRPAAITSTGALALDVSGIRIASAPPGPVTCGTP</sequence>
<dbReference type="Proteomes" id="UP000030988">
    <property type="component" value="Unassembled WGS sequence"/>
</dbReference>
<dbReference type="AlphaFoldDB" id="A0A0B2BT00"/>
<feature type="domain" description="Glycoside hydrolase family 3 C-terminal" evidence="4">
    <location>
        <begin position="429"/>
        <end position="644"/>
    </location>
</feature>
<proteinExistence type="predicted"/>
<dbReference type="Gene3D" id="2.60.120.430">
    <property type="entry name" value="Galactose-binding lectin"/>
    <property type="match status" value="1"/>
</dbReference>
<evidence type="ECO:0000259" key="5">
    <source>
        <dbReference type="Pfam" id="PF18559"/>
    </source>
</evidence>